<evidence type="ECO:0000313" key="9">
    <source>
        <dbReference type="Proteomes" id="UP000004191"/>
    </source>
</evidence>
<feature type="domain" description="Type II secretion system protein GspF" evidence="7">
    <location>
        <begin position="152"/>
        <end position="280"/>
    </location>
</feature>
<dbReference type="RefSeq" id="WP_005397507.1">
    <property type="nucleotide sequence ID" value="NZ_JH601088.1"/>
</dbReference>
<keyword evidence="9" id="KW-1185">Reference proteome</keyword>
<evidence type="ECO:0000256" key="6">
    <source>
        <dbReference type="SAM" id="Phobius"/>
    </source>
</evidence>
<evidence type="ECO:0000313" key="8">
    <source>
        <dbReference type="EMBL" id="EHR35470.1"/>
    </source>
</evidence>
<keyword evidence="4 6" id="KW-1133">Transmembrane helix</keyword>
<dbReference type="InterPro" id="IPR018076">
    <property type="entry name" value="T2SS_GspF_dom"/>
</dbReference>
<feature type="transmembrane region" description="Helical" evidence="6">
    <location>
        <begin position="262"/>
        <end position="283"/>
    </location>
</feature>
<proteinExistence type="predicted"/>
<accession>H3NM61</accession>
<protein>
    <recommendedName>
        <fullName evidence="7">Type II secretion system protein GspF domain-containing protein</fullName>
    </recommendedName>
</protein>
<comment type="caution">
    <text evidence="8">The sequence shown here is derived from an EMBL/GenBank/DDBJ whole genome shotgun (WGS) entry which is preliminary data.</text>
</comment>
<evidence type="ECO:0000256" key="1">
    <source>
        <dbReference type="ARBA" id="ARBA00004651"/>
    </source>
</evidence>
<evidence type="ECO:0000259" key="7">
    <source>
        <dbReference type="Pfam" id="PF00482"/>
    </source>
</evidence>
<dbReference type="eggNOG" id="COG2064">
    <property type="taxonomic scope" value="Bacteria"/>
</dbReference>
<evidence type="ECO:0000256" key="4">
    <source>
        <dbReference type="ARBA" id="ARBA00022989"/>
    </source>
</evidence>
<dbReference type="STRING" id="883114.HMPREF9709_00422"/>
<feature type="transmembrane region" description="Helical" evidence="6">
    <location>
        <begin position="6"/>
        <end position="25"/>
    </location>
</feature>
<reference evidence="8 9" key="1">
    <citation type="submission" date="2012-01" db="EMBL/GenBank/DDBJ databases">
        <title>The Genome Sequence of Helcococcus kunzii ATCC 51366.</title>
        <authorList>
            <consortium name="The Broad Institute Genome Sequencing Platform"/>
            <person name="Earl A."/>
            <person name="Ward D."/>
            <person name="Feldgarden M."/>
            <person name="Gevers D."/>
            <person name="Huys G."/>
            <person name="Young S.K."/>
            <person name="Zeng Q."/>
            <person name="Gargeya S."/>
            <person name="Fitzgerald M."/>
            <person name="Haas B."/>
            <person name="Abouelleil A."/>
            <person name="Alvarado L."/>
            <person name="Arachchi H.M."/>
            <person name="Berlin A."/>
            <person name="Chapman S.B."/>
            <person name="Gearin G."/>
            <person name="Goldberg J."/>
            <person name="Griggs A."/>
            <person name="Gujja S."/>
            <person name="Hansen M."/>
            <person name="Heiman D."/>
            <person name="Howarth C."/>
            <person name="Larimer J."/>
            <person name="Lui A."/>
            <person name="MacDonald P.J.P."/>
            <person name="McCowen C."/>
            <person name="Montmayeur A."/>
            <person name="Murphy C."/>
            <person name="Neiman D."/>
            <person name="Pearson M."/>
            <person name="Priest M."/>
            <person name="Roberts A."/>
            <person name="Saif S."/>
            <person name="Shea T."/>
            <person name="Sisk P."/>
            <person name="Stolte C."/>
            <person name="Sykes S."/>
            <person name="Wortman J."/>
            <person name="Nusbaum C."/>
            <person name="Birren B."/>
        </authorList>
    </citation>
    <scope>NUCLEOTIDE SEQUENCE [LARGE SCALE GENOMIC DNA]</scope>
    <source>
        <strain evidence="8 9">ATCC 51366</strain>
    </source>
</reference>
<evidence type="ECO:0000256" key="2">
    <source>
        <dbReference type="ARBA" id="ARBA00022475"/>
    </source>
</evidence>
<dbReference type="Pfam" id="PF00482">
    <property type="entry name" value="T2SSF"/>
    <property type="match status" value="1"/>
</dbReference>
<dbReference type="PANTHER" id="PTHR35007">
    <property type="entry name" value="INTEGRAL MEMBRANE PROTEIN-RELATED"/>
    <property type="match status" value="1"/>
</dbReference>
<organism evidence="8 9">
    <name type="scientific">Helcococcus kunzii ATCC 51366</name>
    <dbReference type="NCBI Taxonomy" id="883114"/>
    <lineage>
        <taxon>Bacteria</taxon>
        <taxon>Bacillati</taxon>
        <taxon>Bacillota</taxon>
        <taxon>Tissierellia</taxon>
        <taxon>Tissierellales</taxon>
        <taxon>Peptoniphilaceae</taxon>
        <taxon>Helcococcus</taxon>
    </lineage>
</organism>
<keyword evidence="3 6" id="KW-0812">Transmembrane</keyword>
<sequence length="286" mass="33569">MTKYISLTIATIMLIIYIFTTVIYFKNIKIYEKEKYFNNIYINQLYSTIGFIVEKYQNNIIKFINTKLIISIKNMYGEKNLSNKIKIHSTKKLNQIFFISIIFFIVNSFINKSLVLLLTIIFIFLYSKLLDNKEIKKYKNYQDNFKKDLPAFISRLYLLIQSGLNLRNSIKYIIENTEGEVSKDFSTVQNLIENGMSEIEAYNQILLKSDDILIRKFISNIIQNLQKGGDDLEDLLQMIKKESDEFRRSQIILKTQEANSKLLIPNLMIFSGILIIVMVPILLNIL</sequence>
<keyword evidence="2" id="KW-1003">Cell membrane</keyword>
<dbReference type="OrthoDB" id="9793966at2"/>
<dbReference type="Proteomes" id="UP000004191">
    <property type="component" value="Unassembled WGS sequence"/>
</dbReference>
<dbReference type="GeneID" id="96998429"/>
<name>H3NM61_9FIRM</name>
<dbReference type="GO" id="GO:0005886">
    <property type="term" value="C:plasma membrane"/>
    <property type="evidence" value="ECO:0007669"/>
    <property type="project" value="UniProtKB-SubCell"/>
</dbReference>
<dbReference type="AlphaFoldDB" id="H3NM61"/>
<gene>
    <name evidence="8" type="ORF">HMPREF9709_00422</name>
</gene>
<dbReference type="EMBL" id="AGEI01000012">
    <property type="protein sequence ID" value="EHR35470.1"/>
    <property type="molecule type" value="Genomic_DNA"/>
</dbReference>
<keyword evidence="5 6" id="KW-0472">Membrane</keyword>
<evidence type="ECO:0000256" key="3">
    <source>
        <dbReference type="ARBA" id="ARBA00022692"/>
    </source>
</evidence>
<dbReference type="PANTHER" id="PTHR35007:SF2">
    <property type="entry name" value="PILUS ASSEMBLE PROTEIN"/>
    <property type="match status" value="1"/>
</dbReference>
<evidence type="ECO:0000256" key="5">
    <source>
        <dbReference type="ARBA" id="ARBA00023136"/>
    </source>
</evidence>
<dbReference type="HOGENOM" id="CLU_972449_0_0_9"/>
<comment type="subcellular location">
    <subcellularLocation>
        <location evidence="1">Cell membrane</location>
        <topology evidence="1">Multi-pass membrane protein</topology>
    </subcellularLocation>
</comment>
<feature type="transmembrane region" description="Helical" evidence="6">
    <location>
        <begin position="96"/>
        <end position="129"/>
    </location>
</feature>